<gene>
    <name evidence="1" type="ORF">ABIF63_001365</name>
</gene>
<comment type="caution">
    <text evidence="1">The sequence shown here is derived from an EMBL/GenBank/DDBJ whole genome shotgun (WGS) entry which is preliminary data.</text>
</comment>
<organism evidence="1 2">
    <name type="scientific">Bradyrhizobium japonicum</name>
    <dbReference type="NCBI Taxonomy" id="375"/>
    <lineage>
        <taxon>Bacteria</taxon>
        <taxon>Pseudomonadati</taxon>
        <taxon>Pseudomonadota</taxon>
        <taxon>Alphaproteobacteria</taxon>
        <taxon>Hyphomicrobiales</taxon>
        <taxon>Nitrobacteraceae</taxon>
        <taxon>Bradyrhizobium</taxon>
    </lineage>
</organism>
<proteinExistence type="predicted"/>
<reference evidence="1 2" key="1">
    <citation type="submission" date="2024-06" db="EMBL/GenBank/DDBJ databases">
        <title>Genomic Encyclopedia of Type Strains, Phase V (KMG-V): Genome sequencing to study the core and pangenomes of soil and plant-associated prokaryotes.</title>
        <authorList>
            <person name="Whitman W."/>
        </authorList>
    </citation>
    <scope>NUCLEOTIDE SEQUENCE [LARGE SCALE GENOMIC DNA]</scope>
    <source>
        <strain evidence="1 2">USDA 160</strain>
    </source>
</reference>
<name>A0ABV2RK05_BRAJP</name>
<evidence type="ECO:0000313" key="2">
    <source>
        <dbReference type="Proteomes" id="UP001549291"/>
    </source>
</evidence>
<dbReference type="Proteomes" id="UP001549291">
    <property type="component" value="Unassembled WGS sequence"/>
</dbReference>
<accession>A0ABV2RK05</accession>
<sequence>MPRPKQMDKMAALVGRKVPQKPGLAPNADLPAEYWQAILDDPRADGRSVPSGATLRLNQIPGHLLRVGCRRYSRLVEIQKADAARLYGPEALWKDVARRLLDNTCVKRTGRHEEDGCWPTLE</sequence>
<dbReference type="EMBL" id="JBEPTQ010000002">
    <property type="protein sequence ID" value="MET4717259.1"/>
    <property type="molecule type" value="Genomic_DNA"/>
</dbReference>
<protein>
    <submittedName>
        <fullName evidence="1">Uncharacterized protein</fullName>
    </submittedName>
</protein>
<keyword evidence="2" id="KW-1185">Reference proteome</keyword>
<evidence type="ECO:0000313" key="1">
    <source>
        <dbReference type="EMBL" id="MET4717259.1"/>
    </source>
</evidence>